<proteinExistence type="predicted"/>
<accession>A0ABD2X8J9</accession>
<keyword evidence="5" id="KW-1185">Reference proteome</keyword>
<dbReference type="Gene3D" id="3.30.1360.230">
    <property type="entry name" value="Sufu, C-terminal domain"/>
    <property type="match status" value="1"/>
</dbReference>
<evidence type="ECO:0000313" key="5">
    <source>
        <dbReference type="Proteomes" id="UP001627154"/>
    </source>
</evidence>
<name>A0ABD2X8J9_9HYME</name>
<feature type="region of interest" description="Disordered" evidence="1">
    <location>
        <begin position="281"/>
        <end position="315"/>
    </location>
</feature>
<dbReference type="InterPro" id="IPR037181">
    <property type="entry name" value="SUFU_N"/>
</dbReference>
<organism evidence="4 5">
    <name type="scientific">Trichogramma kaykai</name>
    <dbReference type="NCBI Taxonomy" id="54128"/>
    <lineage>
        <taxon>Eukaryota</taxon>
        <taxon>Metazoa</taxon>
        <taxon>Ecdysozoa</taxon>
        <taxon>Arthropoda</taxon>
        <taxon>Hexapoda</taxon>
        <taxon>Insecta</taxon>
        <taxon>Pterygota</taxon>
        <taxon>Neoptera</taxon>
        <taxon>Endopterygota</taxon>
        <taxon>Hymenoptera</taxon>
        <taxon>Apocrita</taxon>
        <taxon>Proctotrupomorpha</taxon>
        <taxon>Chalcidoidea</taxon>
        <taxon>Trichogrammatidae</taxon>
        <taxon>Trichogramma</taxon>
    </lineage>
</organism>
<evidence type="ECO:0000313" key="4">
    <source>
        <dbReference type="EMBL" id="KAL3401706.1"/>
    </source>
</evidence>
<evidence type="ECO:0000259" key="2">
    <source>
        <dbReference type="Pfam" id="PF05076"/>
    </source>
</evidence>
<feature type="domain" description="Suppressor of fused C-terminal" evidence="3">
    <location>
        <begin position="249"/>
        <end position="430"/>
    </location>
</feature>
<dbReference type="EMBL" id="JBJJXI010000043">
    <property type="protein sequence ID" value="KAL3401706.1"/>
    <property type="molecule type" value="Genomic_DNA"/>
</dbReference>
<dbReference type="InterPro" id="IPR016591">
    <property type="entry name" value="Suppressor_of_fused_euk"/>
</dbReference>
<evidence type="ECO:0000256" key="1">
    <source>
        <dbReference type="SAM" id="MobiDB-lite"/>
    </source>
</evidence>
<evidence type="ECO:0008006" key="6">
    <source>
        <dbReference type="Google" id="ProtNLM"/>
    </source>
</evidence>
<dbReference type="InterPro" id="IPR020941">
    <property type="entry name" value="SUFU-like_domain"/>
</dbReference>
<evidence type="ECO:0000259" key="3">
    <source>
        <dbReference type="Pfam" id="PF12470"/>
    </source>
</evidence>
<dbReference type="InterPro" id="IPR007768">
    <property type="entry name" value="Suppressor_of_fused"/>
</dbReference>
<dbReference type="Pfam" id="PF05076">
    <property type="entry name" value="SUFU"/>
    <property type="match status" value="1"/>
</dbReference>
<dbReference type="Proteomes" id="UP001627154">
    <property type="component" value="Unassembled WGS sequence"/>
</dbReference>
<comment type="caution">
    <text evidence="4">The sequence shown here is derived from an EMBL/GenBank/DDBJ whole genome shotgun (WGS) entry which is preliminary data.</text>
</comment>
<dbReference type="PANTHER" id="PTHR10928:SF2">
    <property type="entry name" value="SUPPRESSOR OF FUSED HOMOLOG"/>
    <property type="match status" value="1"/>
</dbReference>
<dbReference type="AlphaFoldDB" id="A0ABD2X8J9"/>
<dbReference type="SUPFAM" id="SSF103359">
    <property type="entry name" value="Suppressor of Fused, N-terminal domain"/>
    <property type="match status" value="1"/>
</dbReference>
<dbReference type="InterPro" id="IPR024314">
    <property type="entry name" value="SUFU_C"/>
</dbReference>
<feature type="domain" description="Suppressor of fused-like" evidence="2">
    <location>
        <begin position="54"/>
        <end position="235"/>
    </location>
</feature>
<gene>
    <name evidence="4" type="ORF">TKK_005071</name>
</gene>
<protein>
    <recommendedName>
        <fullName evidence="6">Suppressor of fused homolog</fullName>
    </recommendedName>
</protein>
<dbReference type="PIRSF" id="PIRSF011844">
    <property type="entry name" value="Suppressor_of_fused_protein"/>
    <property type="match status" value="1"/>
</dbReference>
<dbReference type="PANTHER" id="PTHR10928">
    <property type="entry name" value="SUPPRESSOR OF FUSED"/>
    <property type="match status" value="1"/>
</dbReference>
<dbReference type="Pfam" id="PF12470">
    <property type="entry name" value="SUFU_C"/>
    <property type="match status" value="1"/>
</dbReference>
<reference evidence="4 5" key="1">
    <citation type="journal article" date="2024" name="bioRxiv">
        <title>A reference genome for Trichogramma kaykai: A tiny desert-dwelling parasitoid wasp with competing sex-ratio distorters.</title>
        <authorList>
            <person name="Culotta J."/>
            <person name="Lindsey A.R."/>
        </authorList>
    </citation>
    <scope>NUCLEOTIDE SEQUENCE [LARGE SCALE GENOMIC DNA]</scope>
    <source>
        <strain evidence="4 5">KSX58</strain>
    </source>
</reference>
<sequence length="432" mass="48406">MQPAMEICNMKRDPVSQFRTPAGIESIHQICDRVYPDQPNPLTVTAVVKYWLGGPDPLDYVSMFENPGCPELGVPPHWHYVSLGLTDLHGDNRVHKRSNPPRASGFGFELTFRLLREPGQHTPPPWPAQMMQELSKYIFSSGNILYPGDHVAQHSPLDSTAGIHAGPGKINEILVAEDPQLRTFNSPHGTVSFLQIVGITAQELQAAQHWNGLGVLELLKSSQICGPWLITNPRRVKSIMEEDSTVAEKIRMGIEREGSDLCAVTAKCWWERMHKDVDKEKYRDTLKQDSDDEDESNLRSVSQMSAEDPELQSESENVPIVKLDGVHLTFNREAGSILPLAIKGRIMHGRHFTFKSFITNAAITFVASTVSGAIATTENPYVFQSPWLQILLSDELAETMAQELQILDGSQQLQLPKTFSWPERRLKITIVE</sequence>
<dbReference type="InterPro" id="IPR038489">
    <property type="entry name" value="SUFU_C_sf"/>
</dbReference>